<dbReference type="Gene3D" id="1.20.120.140">
    <property type="entry name" value="Signal recognition particle SRP54, nucleotide-binding domain"/>
    <property type="match status" value="1"/>
</dbReference>
<feature type="non-terminal residue" evidence="4">
    <location>
        <position position="1"/>
    </location>
</feature>
<dbReference type="Pfam" id="PF00448">
    <property type="entry name" value="SRP54"/>
    <property type="match status" value="1"/>
</dbReference>
<organism evidence="4">
    <name type="scientific">marine sediment metagenome</name>
    <dbReference type="NCBI Taxonomy" id="412755"/>
    <lineage>
        <taxon>unclassified sequences</taxon>
        <taxon>metagenomes</taxon>
        <taxon>ecological metagenomes</taxon>
    </lineage>
</organism>
<dbReference type="AlphaFoldDB" id="X1GQT6"/>
<dbReference type="Gene3D" id="3.40.50.300">
    <property type="entry name" value="P-loop containing nucleotide triphosphate hydrolases"/>
    <property type="match status" value="1"/>
</dbReference>
<dbReference type="Gene3D" id="1.10.260.30">
    <property type="entry name" value="Signal recognition particle, SRP54 subunit, M-domain"/>
    <property type="match status" value="1"/>
</dbReference>
<dbReference type="InterPro" id="IPR027417">
    <property type="entry name" value="P-loop_NTPase"/>
</dbReference>
<dbReference type="GO" id="GO:0005525">
    <property type="term" value="F:GTP binding"/>
    <property type="evidence" value="ECO:0007669"/>
    <property type="project" value="UniProtKB-KW"/>
</dbReference>
<evidence type="ECO:0000259" key="3">
    <source>
        <dbReference type="SMART" id="SM00962"/>
    </source>
</evidence>
<gene>
    <name evidence="4" type="ORF">S03H2_13155</name>
</gene>
<proteinExistence type="predicted"/>
<dbReference type="SUPFAM" id="SSF52540">
    <property type="entry name" value="P-loop containing nucleoside triphosphate hydrolases"/>
    <property type="match status" value="1"/>
</dbReference>
<dbReference type="PANTHER" id="PTHR11564:SF5">
    <property type="entry name" value="SIGNAL RECOGNITION PARTICLE SUBUNIT SRP54"/>
    <property type="match status" value="1"/>
</dbReference>
<dbReference type="GO" id="GO:0006614">
    <property type="term" value="P:SRP-dependent cotranslational protein targeting to membrane"/>
    <property type="evidence" value="ECO:0007669"/>
    <property type="project" value="InterPro"/>
</dbReference>
<dbReference type="InterPro" id="IPR022941">
    <property type="entry name" value="SRP54"/>
</dbReference>
<dbReference type="InterPro" id="IPR042101">
    <property type="entry name" value="SRP54_N_sf"/>
</dbReference>
<accession>X1GQT6</accession>
<dbReference type="InterPro" id="IPR036891">
    <property type="entry name" value="Signal_recog_part_SRP54_M_sf"/>
</dbReference>
<evidence type="ECO:0000256" key="1">
    <source>
        <dbReference type="ARBA" id="ARBA00022741"/>
    </source>
</evidence>
<keyword evidence="1" id="KW-0547">Nucleotide-binding</keyword>
<dbReference type="EMBL" id="BARU01006678">
    <property type="protein sequence ID" value="GAH35378.1"/>
    <property type="molecule type" value="Genomic_DNA"/>
</dbReference>
<keyword evidence="2" id="KW-0342">GTP-binding</keyword>
<comment type="caution">
    <text evidence="4">The sequence shown here is derived from an EMBL/GenBank/DDBJ whole genome shotgun (WGS) entry which is preliminary data.</text>
</comment>
<protein>
    <recommendedName>
        <fullName evidence="3">SRP54-type proteins GTP-binding domain-containing protein</fullName>
    </recommendedName>
</protein>
<evidence type="ECO:0000313" key="4">
    <source>
        <dbReference type="EMBL" id="GAH35378.1"/>
    </source>
</evidence>
<dbReference type="InterPro" id="IPR000897">
    <property type="entry name" value="SRP54_GTPase_dom"/>
</dbReference>
<sequence length="227" mass="24468">VIDGNLGQAAYDQSLAFAQTTELGSVIVTKMDGSAKGGGSLSAATAAKVPIKFICDGEDIDSIEEFNPTSFVGRLIGVGDLEGLLKEVRELEILPSKDEAMSMLSGKISYRQMMEMLDSFSSMGSMKKMLSMIPGLGANINEDMLNLSKDNMKRFKVIMSSMTDNELDGKVKLSSSRIQRVAQGSGRTTAEVKELINQHKTVTSLVKRMKKGRRGGLQIPGLPPGLM</sequence>
<dbReference type="SMART" id="SM00962">
    <property type="entry name" value="SRP54"/>
    <property type="match status" value="1"/>
</dbReference>
<reference evidence="4" key="1">
    <citation type="journal article" date="2014" name="Front. Microbiol.">
        <title>High frequency of phylogenetically diverse reductive dehalogenase-homologous genes in deep subseafloor sedimentary metagenomes.</title>
        <authorList>
            <person name="Kawai M."/>
            <person name="Futagami T."/>
            <person name="Toyoda A."/>
            <person name="Takaki Y."/>
            <person name="Nishi S."/>
            <person name="Hori S."/>
            <person name="Arai W."/>
            <person name="Tsubouchi T."/>
            <person name="Morono Y."/>
            <person name="Uchiyama I."/>
            <person name="Ito T."/>
            <person name="Fujiyama A."/>
            <person name="Inagaki F."/>
            <person name="Takami H."/>
        </authorList>
    </citation>
    <scope>NUCLEOTIDE SEQUENCE</scope>
    <source>
        <strain evidence="4">Expedition CK06-06</strain>
    </source>
</reference>
<dbReference type="PANTHER" id="PTHR11564">
    <property type="entry name" value="SIGNAL RECOGNITION PARTICLE 54K PROTEIN SRP54"/>
    <property type="match status" value="1"/>
</dbReference>
<evidence type="ECO:0000256" key="2">
    <source>
        <dbReference type="ARBA" id="ARBA00023134"/>
    </source>
</evidence>
<feature type="domain" description="SRP54-type proteins GTP-binding" evidence="3">
    <location>
        <begin position="3"/>
        <end position="77"/>
    </location>
</feature>
<name>X1GQT6_9ZZZZ</name>
<dbReference type="Pfam" id="PF02978">
    <property type="entry name" value="SRP_SPB"/>
    <property type="match status" value="1"/>
</dbReference>
<dbReference type="GO" id="GO:0008312">
    <property type="term" value="F:7S RNA binding"/>
    <property type="evidence" value="ECO:0007669"/>
    <property type="project" value="InterPro"/>
</dbReference>
<dbReference type="InterPro" id="IPR004125">
    <property type="entry name" value="Signal_recog_particle_SRP54_M"/>
</dbReference>
<dbReference type="GO" id="GO:0048500">
    <property type="term" value="C:signal recognition particle"/>
    <property type="evidence" value="ECO:0007669"/>
    <property type="project" value="InterPro"/>
</dbReference>
<dbReference type="GO" id="GO:0003924">
    <property type="term" value="F:GTPase activity"/>
    <property type="evidence" value="ECO:0007669"/>
    <property type="project" value="InterPro"/>
</dbReference>
<dbReference type="SUPFAM" id="SSF47446">
    <property type="entry name" value="Signal peptide-binding domain"/>
    <property type="match status" value="1"/>
</dbReference>